<evidence type="ECO:0000256" key="4">
    <source>
        <dbReference type="ARBA" id="ARBA00022884"/>
    </source>
</evidence>
<evidence type="ECO:0000259" key="6">
    <source>
        <dbReference type="PROSITE" id="PS51686"/>
    </source>
</evidence>
<dbReference type="PANTHER" id="PTHR22807">
    <property type="entry name" value="NOP2 YEAST -RELATED NOL1/NOP2/FMU SUN DOMAIN-CONTAINING"/>
    <property type="match status" value="1"/>
</dbReference>
<evidence type="ECO:0000256" key="1">
    <source>
        <dbReference type="ARBA" id="ARBA00022603"/>
    </source>
</evidence>
<evidence type="ECO:0000313" key="8">
    <source>
        <dbReference type="Proteomes" id="UP000009222"/>
    </source>
</evidence>
<dbReference type="STRING" id="545695.TREAZ_0152"/>
<dbReference type="InterPro" id="IPR029063">
    <property type="entry name" value="SAM-dependent_MTases_sf"/>
</dbReference>
<feature type="binding site" evidence="5">
    <location>
        <position position="94"/>
    </location>
    <ligand>
        <name>S-adenosyl-L-methionine</name>
        <dbReference type="ChEBI" id="CHEBI:59789"/>
    </ligand>
</feature>
<evidence type="ECO:0000313" key="7">
    <source>
        <dbReference type="EMBL" id="AEF80125.1"/>
    </source>
</evidence>
<evidence type="ECO:0000256" key="3">
    <source>
        <dbReference type="ARBA" id="ARBA00022691"/>
    </source>
</evidence>
<feature type="active site" description="Nucleophile" evidence="5">
    <location>
        <position position="147"/>
    </location>
</feature>
<keyword evidence="3 5" id="KW-0949">S-adenosyl-L-methionine</keyword>
<protein>
    <submittedName>
        <fullName evidence="7">Ribosomal RNA small subunit methyltransferase F</fullName>
        <ecNumber evidence="7">2.1.1.-</ecNumber>
    </submittedName>
</protein>
<reference evidence="8" key="1">
    <citation type="submission" date="2009-12" db="EMBL/GenBank/DDBJ databases">
        <title>Complete sequence of Treponema azotonutricium strain ZAS-9.</title>
        <authorList>
            <person name="Tetu S.G."/>
            <person name="Matson E."/>
            <person name="Ren Q."/>
            <person name="Seshadri R."/>
            <person name="Elbourne L."/>
            <person name="Hassan K.A."/>
            <person name="Durkin A."/>
            <person name="Radune D."/>
            <person name="Mohamoud Y."/>
            <person name="Shay R."/>
            <person name="Jin S."/>
            <person name="Zhang X."/>
            <person name="Lucey K."/>
            <person name="Ballor N.R."/>
            <person name="Ottesen E."/>
            <person name="Rosenthal R."/>
            <person name="Allen A."/>
            <person name="Leadbetter J.R."/>
            <person name="Paulsen I.T."/>
        </authorList>
    </citation>
    <scope>NUCLEOTIDE SEQUENCE [LARGE SCALE GENOMIC DNA]</scope>
    <source>
        <strain evidence="8">ATCC BAA-888 / DSM 13862 / ZAS-9</strain>
    </source>
</reference>
<dbReference type="GO" id="GO:0003723">
    <property type="term" value="F:RNA binding"/>
    <property type="evidence" value="ECO:0007669"/>
    <property type="project" value="UniProtKB-UniRule"/>
</dbReference>
<accession>F5YEX4</accession>
<dbReference type="eggNOG" id="COG0144">
    <property type="taxonomic scope" value="Bacteria"/>
</dbReference>
<dbReference type="GO" id="GO:0008173">
    <property type="term" value="F:RNA methyltransferase activity"/>
    <property type="evidence" value="ECO:0007669"/>
    <property type="project" value="InterPro"/>
</dbReference>
<evidence type="ECO:0000256" key="5">
    <source>
        <dbReference type="PROSITE-ProRule" id="PRU01023"/>
    </source>
</evidence>
<dbReference type="InParanoid" id="F5YEX4"/>
<comment type="similarity">
    <text evidence="5">Belongs to the class I-like SAM-binding methyltransferase superfamily. RsmB/NOP family.</text>
</comment>
<dbReference type="Proteomes" id="UP000009222">
    <property type="component" value="Chromosome"/>
</dbReference>
<dbReference type="PRINTS" id="PR02008">
    <property type="entry name" value="RCMTFAMILY"/>
</dbReference>
<keyword evidence="1 5" id="KW-0489">Methyltransferase</keyword>
<feature type="binding site" evidence="5">
    <location>
        <position position="43"/>
    </location>
    <ligand>
        <name>S-adenosyl-L-methionine</name>
        <dbReference type="ChEBI" id="CHEBI:59789"/>
    </ligand>
</feature>
<dbReference type="AlphaFoldDB" id="F5YEX4"/>
<dbReference type="InterPro" id="IPR001678">
    <property type="entry name" value="MeTrfase_RsmB-F_NOP2_dom"/>
</dbReference>
<keyword evidence="2 5" id="KW-0808">Transferase</keyword>
<dbReference type="KEGG" id="taz:TREAZ_0152"/>
<evidence type="ECO:0000256" key="2">
    <source>
        <dbReference type="ARBA" id="ARBA00022679"/>
    </source>
</evidence>
<dbReference type="EC" id="2.1.1.-" evidence="7"/>
<name>F5YEX4_LEAAZ</name>
<dbReference type="EMBL" id="CP001841">
    <property type="protein sequence ID" value="AEF80125.1"/>
    <property type="molecule type" value="Genomic_DNA"/>
</dbReference>
<dbReference type="SUPFAM" id="SSF53335">
    <property type="entry name" value="S-adenosyl-L-methionine-dependent methyltransferases"/>
    <property type="match status" value="1"/>
</dbReference>
<dbReference type="InterPro" id="IPR049560">
    <property type="entry name" value="MeTrfase_RsmB-F_NOP2_cat"/>
</dbReference>
<feature type="binding site" evidence="5">
    <location>
        <begin position="19"/>
        <end position="25"/>
    </location>
    <ligand>
        <name>S-adenosyl-L-methionine</name>
        <dbReference type="ChEBI" id="CHEBI:59789"/>
    </ligand>
</feature>
<dbReference type="RefSeq" id="WP_015711773.1">
    <property type="nucleotide sequence ID" value="NC_015577.1"/>
</dbReference>
<organism evidence="7 8">
    <name type="scientific">Leadbettera azotonutricia (strain ATCC BAA-888 / DSM 13862 / ZAS-9)</name>
    <name type="common">Treponema azotonutricium</name>
    <dbReference type="NCBI Taxonomy" id="545695"/>
    <lineage>
        <taxon>Bacteria</taxon>
        <taxon>Pseudomonadati</taxon>
        <taxon>Spirochaetota</taxon>
        <taxon>Spirochaetia</taxon>
        <taxon>Spirochaetales</taxon>
        <taxon>Breznakiellaceae</taxon>
        <taxon>Leadbettera</taxon>
    </lineage>
</organism>
<dbReference type="Pfam" id="PF01189">
    <property type="entry name" value="Methyltr_RsmB-F"/>
    <property type="match status" value="1"/>
</dbReference>
<keyword evidence="4 5" id="KW-0694">RNA-binding</keyword>
<feature type="domain" description="SAM-dependent MTase RsmB/NOP-type" evidence="6">
    <location>
        <begin position="1"/>
        <end position="207"/>
    </location>
</feature>
<dbReference type="PANTHER" id="PTHR22807:SF30">
    <property type="entry name" value="28S RRNA (CYTOSINE(4447)-C(5))-METHYLTRANSFERASE-RELATED"/>
    <property type="match status" value="1"/>
</dbReference>
<dbReference type="GO" id="GO:0001510">
    <property type="term" value="P:RNA methylation"/>
    <property type="evidence" value="ECO:0007669"/>
    <property type="project" value="InterPro"/>
</dbReference>
<gene>
    <name evidence="7" type="ordered locus">TREAZ_0152</name>
</gene>
<sequence length="211" mass="22983">MLAALSLRLPQKGIVLDACAAPGGKSLVMASRMNKETSLLCNELSAERRRRLVNVLDGHLDIEKRGRVKVSGFDTAAQGGRKSEHGRFGAILLDAPCSSERHVINDETALAKWTSARPRSLARRQWALLSSCFLMLEPGGSLVYATCALGEEENDGVLARLFEKYGSEIIADDPDIAEGEKTAHGRLILPDKDNGMGPMYVARIRKKVVDP</sequence>
<keyword evidence="8" id="KW-1185">Reference proteome</keyword>
<dbReference type="PROSITE" id="PS51686">
    <property type="entry name" value="SAM_MT_RSMB_NOP"/>
    <property type="match status" value="1"/>
</dbReference>
<proteinExistence type="inferred from homology"/>
<dbReference type="InterPro" id="IPR023267">
    <property type="entry name" value="RCMT"/>
</dbReference>
<feature type="binding site" evidence="5">
    <location>
        <position position="74"/>
    </location>
    <ligand>
        <name>S-adenosyl-L-methionine</name>
        <dbReference type="ChEBI" id="CHEBI:59789"/>
    </ligand>
</feature>
<dbReference type="Gene3D" id="3.40.50.150">
    <property type="entry name" value="Vaccinia Virus protein VP39"/>
    <property type="match status" value="1"/>
</dbReference>
<reference evidence="7 8" key="2">
    <citation type="journal article" date="2011" name="ISME J.">
        <title>RNA-seq reveals cooperative metabolic interactions between two termite-gut spirochete species in co-culture.</title>
        <authorList>
            <person name="Rosenthal A.Z."/>
            <person name="Matson E.G."/>
            <person name="Eldar A."/>
            <person name="Leadbetter J.R."/>
        </authorList>
    </citation>
    <scope>NUCLEOTIDE SEQUENCE [LARGE SCALE GENOMIC DNA]</scope>
    <source>
        <strain evidence="8">ATCC BAA-888 / DSM 13862 / ZAS-9</strain>
    </source>
</reference>
<dbReference type="HOGENOM" id="CLU_041061_0_0_12"/>